<protein>
    <submittedName>
        <fullName evidence="4">Uncharacterized protein</fullName>
    </submittedName>
</protein>
<keyword evidence="6" id="KW-1185">Reference proteome</keyword>
<reference evidence="2 5" key="1">
    <citation type="submission" date="2015-11" db="EMBL/GenBank/DDBJ databases">
        <title>Aspergillus lentulus strain IFM 54703T.</title>
        <authorList>
            <person name="Kusuya Y."/>
            <person name="Sakai K."/>
            <person name="Kamei K."/>
            <person name="Takahashi H."/>
            <person name="Yaguchi T."/>
        </authorList>
    </citation>
    <scope>NUCLEOTIDE SEQUENCE [LARGE SCALE GENOMIC DNA]</scope>
    <source>
        <strain evidence="2 5">IFM 54703</strain>
    </source>
</reference>
<name>A0AAN6BPT2_ASPLE</name>
<evidence type="ECO:0000313" key="7">
    <source>
        <dbReference type="Proteomes" id="UP000649114"/>
    </source>
</evidence>
<reference evidence="4" key="4">
    <citation type="submission" date="2020-04" db="EMBL/GenBank/DDBJ databases">
        <authorList>
            <person name="Santos R.A.C."/>
            <person name="Steenwyk J.L."/>
            <person name="Rivero-Menendez O."/>
            <person name="Mead M.E."/>
            <person name="Silva L.P."/>
            <person name="Bastos R.W."/>
            <person name="Alastruey-Izquierdo A."/>
            <person name="Goldman G.H."/>
            <person name="Rokas A."/>
        </authorList>
    </citation>
    <scope>NUCLEOTIDE SEQUENCE</scope>
    <source>
        <strain evidence="4">CNM-CM8927</strain>
    </source>
</reference>
<proteinExistence type="predicted"/>
<reference evidence="3 6" key="3">
    <citation type="submission" date="2020-01" db="EMBL/GenBank/DDBJ databases">
        <title>Draft genome sequence of Aspergillus lentulus IFM 60648.</title>
        <authorList>
            <person name="Takahashi H."/>
            <person name="Yaguchi T."/>
        </authorList>
    </citation>
    <scope>NUCLEOTIDE SEQUENCE [LARGE SCALE GENOMIC DNA]</scope>
    <source>
        <strain evidence="3 6">IFM 60648</strain>
    </source>
</reference>
<dbReference type="Proteomes" id="UP000465220">
    <property type="component" value="Unassembled WGS sequence"/>
</dbReference>
<feature type="compositionally biased region" description="Low complexity" evidence="1">
    <location>
        <begin position="85"/>
        <end position="95"/>
    </location>
</feature>
<evidence type="ECO:0000313" key="3">
    <source>
        <dbReference type="EMBL" id="GFF82820.1"/>
    </source>
</evidence>
<accession>A0AAN6BPT2</accession>
<dbReference type="EMBL" id="BCLY01000004">
    <property type="protein sequence ID" value="GAQ04600.1"/>
    <property type="molecule type" value="Genomic_DNA"/>
</dbReference>
<dbReference type="Proteomes" id="UP000649114">
    <property type="component" value="Unassembled WGS sequence"/>
</dbReference>
<sequence length="423" mass="47955">MECCRQRASYASWRIATFRQLFLTSAIPVSSNRILRRGISSSIDQDESRSPPRKSQNEADAQELDRDNVRGNGEAPSQTAQPVRPSQLLPQSPLLTKALPGVEKKRKKRPTQSDADRLRFNPWAVALASPLRMCTVTGTRLPREFFTDWGLVQRPDDEGLWFMPVGLLRDELSSTKVTQADQHNQAEQLSPKNKSLRSLTLRIIDRLPLLKDLTIPLARNKSGRRPLITKMVPFRWKHPLGPLTAREEKRLIWREDIPEFVLERMRKHVLKKLKDIYGAQKRSKSRLGTLRVIEVKDTSYDALLEGLGRLEKIERMECGGVLVMGRQLEQRQDGGSSTAQEQVHNHESAKSPYPDFVTLPQSHSKVPVFDLTELLSQADLAEVRDYGPLFGNTALTLSPDNPAAVQALLALWKLKAFLRPQEA</sequence>
<comment type="caution">
    <text evidence="4">The sequence shown here is derived from an EMBL/GenBank/DDBJ whole genome shotgun (WGS) entry which is preliminary data.</text>
</comment>
<dbReference type="EMBL" id="JAAAPU010000066">
    <property type="protein sequence ID" value="KAF4204083.1"/>
    <property type="molecule type" value="Genomic_DNA"/>
</dbReference>
<organism evidence="4 7">
    <name type="scientific">Aspergillus lentulus</name>
    <dbReference type="NCBI Taxonomy" id="293939"/>
    <lineage>
        <taxon>Eukaryota</taxon>
        <taxon>Fungi</taxon>
        <taxon>Dikarya</taxon>
        <taxon>Ascomycota</taxon>
        <taxon>Pezizomycotina</taxon>
        <taxon>Eurotiomycetes</taxon>
        <taxon>Eurotiomycetidae</taxon>
        <taxon>Eurotiales</taxon>
        <taxon>Aspergillaceae</taxon>
        <taxon>Aspergillus</taxon>
        <taxon>Aspergillus subgen. Fumigati</taxon>
    </lineage>
</organism>
<feature type="compositionally biased region" description="Polar residues" evidence="1">
    <location>
        <begin position="333"/>
        <end position="342"/>
    </location>
</feature>
<dbReference type="EMBL" id="BLKI01000038">
    <property type="protein sequence ID" value="GFF82820.1"/>
    <property type="molecule type" value="Genomic_DNA"/>
</dbReference>
<reference evidence="4" key="2">
    <citation type="journal article" date="2020" name="bioRxiv">
        <title>Genomic and phenotypic heterogeneity of clinical isolates of the human pathogens Aspergillus fumigatus, Aspergillus lentulus and Aspergillus fumigatiaffinis.</title>
        <authorList>
            <person name="dos Santos R.A.C."/>
            <person name="Steenwyk J.L."/>
            <person name="Rivero-Menendez O."/>
            <person name="Mead M.E."/>
            <person name="Silva L.P."/>
            <person name="Bastos R.W."/>
            <person name="Alastruey-Izquierdo A."/>
            <person name="Goldman G.H."/>
            <person name="Rokas A."/>
        </authorList>
    </citation>
    <scope>NUCLEOTIDE SEQUENCE</scope>
    <source>
        <strain evidence="4">CNM-CM8927</strain>
    </source>
</reference>
<evidence type="ECO:0000313" key="6">
    <source>
        <dbReference type="Proteomes" id="UP000465220"/>
    </source>
</evidence>
<dbReference type="AlphaFoldDB" id="A0AAN6BPT2"/>
<feature type="region of interest" description="Disordered" evidence="1">
    <location>
        <begin position="330"/>
        <end position="353"/>
    </location>
</feature>
<evidence type="ECO:0000256" key="1">
    <source>
        <dbReference type="SAM" id="MobiDB-lite"/>
    </source>
</evidence>
<feature type="region of interest" description="Disordered" evidence="1">
    <location>
        <begin position="40"/>
        <end position="115"/>
    </location>
</feature>
<evidence type="ECO:0000313" key="2">
    <source>
        <dbReference type="EMBL" id="GAQ04600.1"/>
    </source>
</evidence>
<dbReference type="Proteomes" id="UP000051487">
    <property type="component" value="Unassembled WGS sequence"/>
</dbReference>
<gene>
    <name evidence="2" type="ORF">ALT_1921</name>
    <name evidence="4" type="ORF">CNMCM8927_007900</name>
    <name evidence="3" type="ORF">IFM60648_06483</name>
</gene>
<evidence type="ECO:0000313" key="4">
    <source>
        <dbReference type="EMBL" id="KAF4204083.1"/>
    </source>
</evidence>
<evidence type="ECO:0000313" key="5">
    <source>
        <dbReference type="Proteomes" id="UP000051487"/>
    </source>
</evidence>